<dbReference type="Gene3D" id="1.25.40.20">
    <property type="entry name" value="Ankyrin repeat-containing domain"/>
    <property type="match status" value="3"/>
</dbReference>
<dbReference type="HOGENOM" id="CLU_432167_0_0_1"/>
<feature type="repeat" description="ANK" evidence="3">
    <location>
        <begin position="251"/>
        <end position="283"/>
    </location>
</feature>
<feature type="domain" description="SKP1 component POZ" evidence="5">
    <location>
        <begin position="463"/>
        <end position="521"/>
    </location>
</feature>
<evidence type="ECO:0000256" key="1">
    <source>
        <dbReference type="ARBA" id="ARBA00009993"/>
    </source>
</evidence>
<protein>
    <submittedName>
        <fullName evidence="6">Ankyrin repeat protein</fullName>
    </submittedName>
</protein>
<evidence type="ECO:0000259" key="4">
    <source>
        <dbReference type="Pfam" id="PF01466"/>
    </source>
</evidence>
<dbReference type="Pfam" id="PF12796">
    <property type="entry name" value="Ank_2"/>
    <property type="match status" value="3"/>
</dbReference>
<organism evidence="6 7">
    <name type="scientific">Metarhizium robertsii</name>
    <dbReference type="NCBI Taxonomy" id="568076"/>
    <lineage>
        <taxon>Eukaryota</taxon>
        <taxon>Fungi</taxon>
        <taxon>Dikarya</taxon>
        <taxon>Ascomycota</taxon>
        <taxon>Pezizomycotina</taxon>
        <taxon>Sordariomycetes</taxon>
        <taxon>Hypocreomycetidae</taxon>
        <taxon>Hypocreales</taxon>
        <taxon>Clavicipitaceae</taxon>
        <taxon>Metarhizium</taxon>
    </lineage>
</organism>
<evidence type="ECO:0000256" key="2">
    <source>
        <dbReference type="ARBA" id="ARBA00045385"/>
    </source>
</evidence>
<dbReference type="SUPFAM" id="SSF48403">
    <property type="entry name" value="Ankyrin repeat"/>
    <property type="match status" value="1"/>
</dbReference>
<dbReference type="GO" id="GO:0006511">
    <property type="term" value="P:ubiquitin-dependent protein catabolic process"/>
    <property type="evidence" value="ECO:0007669"/>
    <property type="project" value="InterPro"/>
</dbReference>
<dbReference type="PROSITE" id="PS50297">
    <property type="entry name" value="ANK_REP_REGION"/>
    <property type="match status" value="5"/>
</dbReference>
<feature type="domain" description="SKP1 component dimerisation" evidence="4">
    <location>
        <begin position="564"/>
        <end position="609"/>
    </location>
</feature>
<feature type="repeat" description="ANK" evidence="3">
    <location>
        <begin position="117"/>
        <end position="150"/>
    </location>
</feature>
<dbReference type="SUPFAM" id="SSF54695">
    <property type="entry name" value="POZ domain"/>
    <property type="match status" value="1"/>
</dbReference>
<dbReference type="InterPro" id="IPR036296">
    <property type="entry name" value="SKP1-like_dim_sf"/>
</dbReference>
<dbReference type="Pfam" id="PF03931">
    <property type="entry name" value="Skp1_POZ"/>
    <property type="match status" value="1"/>
</dbReference>
<evidence type="ECO:0000259" key="5">
    <source>
        <dbReference type="Pfam" id="PF03931"/>
    </source>
</evidence>
<dbReference type="SMART" id="SM00512">
    <property type="entry name" value="Skp1"/>
    <property type="match status" value="1"/>
</dbReference>
<evidence type="ECO:0000256" key="3">
    <source>
        <dbReference type="PROSITE-ProRule" id="PRU00023"/>
    </source>
</evidence>
<comment type="function">
    <text evidence="2">Essential component of the SCF (SKP1-CUL1-F-box protein) E3 ubiquitin ligase complexes, which mediate the ubiquitination and subsequent proteasomal degradation of target proteins. Controls sulfur metabolite repression, probably by mediating the inactivation or degradation of the metR transcription factor.</text>
</comment>
<dbReference type="PRINTS" id="PR01415">
    <property type="entry name" value="ANKYRIN"/>
</dbReference>
<comment type="caution">
    <text evidence="6">The sequence shown here is derived from an EMBL/GenBank/DDBJ whole genome shotgun (WGS) entry which is preliminary data.</text>
</comment>
<dbReference type="Pfam" id="PF00023">
    <property type="entry name" value="Ank"/>
    <property type="match status" value="1"/>
</dbReference>
<dbReference type="InterPro" id="IPR001232">
    <property type="entry name" value="SKP1-like"/>
</dbReference>
<dbReference type="InterPro" id="IPR011333">
    <property type="entry name" value="SKP1/BTB/POZ_sf"/>
</dbReference>
<keyword evidence="3" id="KW-0040">ANK repeat</keyword>
<feature type="repeat" description="ANK" evidence="3">
    <location>
        <begin position="328"/>
        <end position="360"/>
    </location>
</feature>
<dbReference type="EMBL" id="JELW01000002">
    <property type="protein sequence ID" value="EXV05164.1"/>
    <property type="molecule type" value="Genomic_DNA"/>
</dbReference>
<feature type="repeat" description="ANK" evidence="3">
    <location>
        <begin position="191"/>
        <end position="219"/>
    </location>
</feature>
<dbReference type="PANTHER" id="PTHR24184">
    <property type="entry name" value="SI:CH211-189E2.2"/>
    <property type="match status" value="1"/>
</dbReference>
<feature type="repeat" description="ANK" evidence="3">
    <location>
        <begin position="156"/>
        <end position="177"/>
    </location>
</feature>
<reference evidence="6 7" key="1">
    <citation type="submission" date="2014-02" db="EMBL/GenBank/DDBJ databases">
        <title>The genome sequence of the entomopathogenic fungus Metarhizium robertsii ARSEF 2575.</title>
        <authorList>
            <person name="Giuliano Garisto Donzelli B."/>
            <person name="Roe B.A."/>
            <person name="Macmil S.L."/>
            <person name="Krasnoff S.B."/>
            <person name="Gibson D.M."/>
        </authorList>
    </citation>
    <scope>NUCLEOTIDE SEQUENCE [LARGE SCALE GENOMIC DNA]</scope>
    <source>
        <strain evidence="6 7">ARSEF 2575</strain>
    </source>
</reference>
<dbReference type="SUPFAM" id="SSF81382">
    <property type="entry name" value="Skp1 dimerisation domain-like"/>
    <property type="match status" value="1"/>
</dbReference>
<dbReference type="InterPro" id="IPR002110">
    <property type="entry name" value="Ankyrin_rpt"/>
</dbReference>
<dbReference type="SMART" id="SM00248">
    <property type="entry name" value="ANK"/>
    <property type="match status" value="9"/>
</dbReference>
<dbReference type="Pfam" id="PF01466">
    <property type="entry name" value="Skp1"/>
    <property type="match status" value="1"/>
</dbReference>
<dbReference type="PANTHER" id="PTHR24184:SF11">
    <property type="entry name" value="ANKYRIN REPEAT AND SOCS BOX CONTAINING 3"/>
    <property type="match status" value="1"/>
</dbReference>
<evidence type="ECO:0000313" key="6">
    <source>
        <dbReference type="EMBL" id="EXV05164.1"/>
    </source>
</evidence>
<dbReference type="PROSITE" id="PS50088">
    <property type="entry name" value="ANK_REPEAT"/>
    <property type="match status" value="5"/>
</dbReference>
<dbReference type="InterPro" id="IPR036770">
    <property type="entry name" value="Ankyrin_rpt-contain_sf"/>
</dbReference>
<dbReference type="eggNOG" id="KOG1724">
    <property type="taxonomic scope" value="Eukaryota"/>
</dbReference>
<sequence length="633" mass="71174">MFIMCYLSLKDFESRAYEYAEHHNRQQANPLYHYAVSSWGHHAREASMTMDHSIIHFLQAEAKVSSISQALMVSQDYFNSLDLGGKTCVHIGTLFGLKEVVVDLLSNGDTPDPRDSDGKTPLLYAAAHGYNALVDLLLTTYGVDPDAEATRPPYDKGRTPLSFAAEMGKEAVVKLLLARQDVNPNSKNTASSWTPLGYVGEKGHEDIIKQLLDKGANPNTPLLIAAENGHDAIVELLIAHPDVDINLRGESNWTPLSYAAENGHTGIVRRLLNKGANPTIPMTQRNIRRTPLSFSVKDRHGEMEELFPPHPDIHGADPTVQETYGPYKQQTLLMVAAENGHDAMVKLLLEAGANPNLKSTGFRPHGGMKYFSRTPLSLAAENGDEAVTSLLLNQKHIQANLKDNAGRTPFYYALVNGHIYVANKLMLSGGSFTGEKLEPDRYFNRQSPRMPAEQQDLVWIRGLDKATIEVERDVAEQSMLIKSMLQLIGNGSSSQENPIQLPYANGTILRKVFRWCKQHRDTRTTTRRIRSLQTKEWDQNYMQVNRAHVMEITQAAWYLGIDRLWRLGCKIVALEMRDQSAEEKIREYLNITNNFTLELKAEICLQYVWPTDGRCRATEMLTWAFGQPSLFQL</sequence>
<dbReference type="Proteomes" id="UP000030151">
    <property type="component" value="Unassembled WGS sequence"/>
</dbReference>
<dbReference type="InterPro" id="IPR016073">
    <property type="entry name" value="Skp1_comp_POZ"/>
</dbReference>
<comment type="similarity">
    <text evidence="1">Belongs to the SKP1 family.</text>
</comment>
<proteinExistence type="inferred from homology"/>
<dbReference type="Gene3D" id="3.30.710.10">
    <property type="entry name" value="Potassium Channel Kv1.1, Chain A"/>
    <property type="match status" value="1"/>
</dbReference>
<gene>
    <name evidence="6" type="ORF">X797_002851</name>
</gene>
<accession>A0A0A1V4Q5</accession>
<dbReference type="AlphaFoldDB" id="A0A0A1V4Q5"/>
<name>A0A0A1V4Q5_9HYPO</name>
<dbReference type="InterPro" id="IPR016072">
    <property type="entry name" value="Skp1_comp_dimer"/>
</dbReference>
<dbReference type="OrthoDB" id="2342932at2759"/>
<evidence type="ECO:0000313" key="7">
    <source>
        <dbReference type="Proteomes" id="UP000030151"/>
    </source>
</evidence>